<dbReference type="InterPro" id="IPR002672">
    <property type="entry name" value="Ribosomal_eL28"/>
</dbReference>
<dbReference type="Gene3D" id="3.30.390.110">
    <property type="match status" value="1"/>
</dbReference>
<evidence type="ECO:0000313" key="2">
    <source>
        <dbReference type="Proteomes" id="UP001632038"/>
    </source>
</evidence>
<organism evidence="1 2">
    <name type="scientific">Castilleja foliolosa</name>
    <dbReference type="NCBI Taxonomy" id="1961234"/>
    <lineage>
        <taxon>Eukaryota</taxon>
        <taxon>Viridiplantae</taxon>
        <taxon>Streptophyta</taxon>
        <taxon>Embryophyta</taxon>
        <taxon>Tracheophyta</taxon>
        <taxon>Spermatophyta</taxon>
        <taxon>Magnoliopsida</taxon>
        <taxon>eudicotyledons</taxon>
        <taxon>Gunneridae</taxon>
        <taxon>Pentapetalae</taxon>
        <taxon>asterids</taxon>
        <taxon>lamiids</taxon>
        <taxon>Lamiales</taxon>
        <taxon>Orobanchaceae</taxon>
        <taxon>Pedicularideae</taxon>
        <taxon>Castillejinae</taxon>
        <taxon>Castilleja</taxon>
    </lineage>
</organism>
<reference evidence="2" key="1">
    <citation type="journal article" date="2024" name="IScience">
        <title>Strigolactones Initiate the Formation of Haustorium-like Structures in Castilleja.</title>
        <authorList>
            <person name="Buerger M."/>
            <person name="Peterson D."/>
            <person name="Chory J."/>
        </authorList>
    </citation>
    <scope>NUCLEOTIDE SEQUENCE [LARGE SCALE GENOMIC DNA]</scope>
</reference>
<name>A0ABD3BZ78_9LAMI</name>
<comment type="caution">
    <text evidence="1">The sequence shown here is derived from an EMBL/GenBank/DDBJ whole genome shotgun (WGS) entry which is preliminary data.</text>
</comment>
<proteinExistence type="predicted"/>
<dbReference type="AlphaFoldDB" id="A0ABD3BZ78"/>
<evidence type="ECO:0000313" key="1">
    <source>
        <dbReference type="EMBL" id="KAL3621932.1"/>
    </source>
</evidence>
<protein>
    <submittedName>
        <fullName evidence="1">Uncharacterized protein</fullName>
    </submittedName>
</protein>
<dbReference type="PANTHER" id="PTHR10544">
    <property type="entry name" value="60S RIBOSOMAL PROTEIN L28"/>
    <property type="match status" value="1"/>
</dbReference>
<gene>
    <name evidence="1" type="ORF">CASFOL_034128</name>
</gene>
<sequence length="203" mass="23096">MEQLALGSARSLTISAICNPSTIQVVSKQGKDQSVLLATTKTKKQNKPASLLNKSLMKKEFHRMAKVVSNQWKMSALVYDVYSYVSTWKIHWSGRQQWSSSVSYWYITKTAEVETIVGCGPVWNDKKKNTTGFGIHKRDLAVFSCSMGYWDCLFSLSLKFPGGLLLPVRYKGVWSLDRVYATFVRFQRQLRADYTADDAKKLV</sequence>
<dbReference type="Proteomes" id="UP001632038">
    <property type="component" value="Unassembled WGS sequence"/>
</dbReference>
<dbReference type="EMBL" id="JAVIJP010000061">
    <property type="protein sequence ID" value="KAL3621932.1"/>
    <property type="molecule type" value="Genomic_DNA"/>
</dbReference>
<accession>A0ABD3BZ78</accession>
<keyword evidence="2" id="KW-1185">Reference proteome</keyword>